<organism evidence="7 8">
    <name type="scientific">Mucilaginibacter jinjuensis</name>
    <dbReference type="NCBI Taxonomy" id="1176721"/>
    <lineage>
        <taxon>Bacteria</taxon>
        <taxon>Pseudomonadati</taxon>
        <taxon>Bacteroidota</taxon>
        <taxon>Sphingobacteriia</taxon>
        <taxon>Sphingobacteriales</taxon>
        <taxon>Sphingobacteriaceae</taxon>
        <taxon>Mucilaginibacter</taxon>
    </lineage>
</organism>
<dbReference type="PANTHER" id="PTHR42872">
    <property type="entry name" value="PROTEIN-GLUTAMATE METHYLESTERASE/PROTEIN-GLUTAMINE GLUTAMINASE"/>
    <property type="match status" value="1"/>
</dbReference>
<feature type="active site" evidence="4">
    <location>
        <position position="138"/>
    </location>
</feature>
<dbReference type="CDD" id="cd16433">
    <property type="entry name" value="CheB"/>
    <property type="match status" value="1"/>
</dbReference>
<dbReference type="Proteomes" id="UP001216139">
    <property type="component" value="Chromosome"/>
</dbReference>
<dbReference type="PANTHER" id="PTHR42872:SF3">
    <property type="entry name" value="PROTEIN-GLUTAMATE METHYLESTERASE_PROTEIN-GLUTAMINE GLUTAMINASE 1"/>
    <property type="match status" value="1"/>
</dbReference>
<keyword evidence="5" id="KW-0472">Membrane</keyword>
<evidence type="ECO:0000259" key="6">
    <source>
        <dbReference type="PROSITE" id="PS50122"/>
    </source>
</evidence>
<dbReference type="SUPFAM" id="SSF52738">
    <property type="entry name" value="Methylesterase CheB, C-terminal domain"/>
    <property type="match status" value="1"/>
</dbReference>
<keyword evidence="1 4" id="KW-0378">Hydrolase</keyword>
<evidence type="ECO:0000256" key="2">
    <source>
        <dbReference type="ARBA" id="ARBA00039140"/>
    </source>
</evidence>
<gene>
    <name evidence="7" type="ORF">PQO05_19840</name>
</gene>
<keyword evidence="5" id="KW-1133">Transmembrane helix</keyword>
<evidence type="ECO:0000256" key="4">
    <source>
        <dbReference type="PROSITE-ProRule" id="PRU00050"/>
    </source>
</evidence>
<dbReference type="InterPro" id="IPR000673">
    <property type="entry name" value="Sig_transdc_resp-reg_Me-estase"/>
</dbReference>
<keyword evidence="4" id="KW-0145">Chemotaxis</keyword>
<sequence>MAQNSLNGVQKIVVIGGSAGSLHVILHILARLRADLNIPIVIILHRKNDSDSSLSQLMAFRTDLPVKEADDKEAILPGNVYLAPADYHLLIETDKNFSLDDSEKINFSRPSIDVTFETAAEAYGEGVTGILLSGANADGVEGLSIIKAHKGTIVVQDPSTAQVPYMPQQAIDAMPIDHTLTVEQIPDFINQL</sequence>
<dbReference type="EC" id="3.1.1.61" evidence="2"/>
<dbReference type="Pfam" id="PF01339">
    <property type="entry name" value="CheB_methylest"/>
    <property type="match status" value="1"/>
</dbReference>
<keyword evidence="5" id="KW-0812">Transmembrane</keyword>
<dbReference type="InterPro" id="IPR035909">
    <property type="entry name" value="CheB_C"/>
</dbReference>
<dbReference type="PROSITE" id="PS50122">
    <property type="entry name" value="CHEB"/>
    <property type="match status" value="1"/>
</dbReference>
<comment type="catalytic activity">
    <reaction evidence="3">
        <text>[protein]-L-glutamate 5-O-methyl ester + H2O = L-glutamyl-[protein] + methanol + H(+)</text>
        <dbReference type="Rhea" id="RHEA:23236"/>
        <dbReference type="Rhea" id="RHEA-COMP:10208"/>
        <dbReference type="Rhea" id="RHEA-COMP:10311"/>
        <dbReference type="ChEBI" id="CHEBI:15377"/>
        <dbReference type="ChEBI" id="CHEBI:15378"/>
        <dbReference type="ChEBI" id="CHEBI:17790"/>
        <dbReference type="ChEBI" id="CHEBI:29973"/>
        <dbReference type="ChEBI" id="CHEBI:82795"/>
        <dbReference type="EC" id="3.1.1.61"/>
    </reaction>
</comment>
<proteinExistence type="predicted"/>
<feature type="domain" description="CheB-type methylesterase" evidence="6">
    <location>
        <begin position="6"/>
        <end position="192"/>
    </location>
</feature>
<feature type="active site" evidence="4">
    <location>
        <position position="18"/>
    </location>
</feature>
<feature type="transmembrane region" description="Helical" evidence="5">
    <location>
        <begin position="12"/>
        <end position="30"/>
    </location>
</feature>
<evidence type="ECO:0000313" key="7">
    <source>
        <dbReference type="EMBL" id="WCT10993.1"/>
    </source>
</evidence>
<evidence type="ECO:0000256" key="3">
    <source>
        <dbReference type="ARBA" id="ARBA00048267"/>
    </source>
</evidence>
<dbReference type="Gene3D" id="3.40.50.180">
    <property type="entry name" value="Methylesterase CheB, C-terminal domain"/>
    <property type="match status" value="1"/>
</dbReference>
<protein>
    <recommendedName>
        <fullName evidence="2">protein-glutamate methylesterase</fullName>
        <ecNumber evidence="2">3.1.1.61</ecNumber>
    </recommendedName>
</protein>
<feature type="active site" evidence="4">
    <location>
        <position position="45"/>
    </location>
</feature>
<reference evidence="7 8" key="1">
    <citation type="submission" date="2023-02" db="EMBL/GenBank/DDBJ databases">
        <title>Genome sequence of Mucilaginibacter jinjuensis strain KACC 16571.</title>
        <authorList>
            <person name="Kim S."/>
            <person name="Heo J."/>
            <person name="Kwon S.-W."/>
        </authorList>
    </citation>
    <scope>NUCLEOTIDE SEQUENCE [LARGE SCALE GENOMIC DNA]</scope>
    <source>
        <strain evidence="7 8">KACC 16571</strain>
    </source>
</reference>
<evidence type="ECO:0000256" key="5">
    <source>
        <dbReference type="SAM" id="Phobius"/>
    </source>
</evidence>
<evidence type="ECO:0000256" key="1">
    <source>
        <dbReference type="ARBA" id="ARBA00022801"/>
    </source>
</evidence>
<evidence type="ECO:0000313" key="8">
    <source>
        <dbReference type="Proteomes" id="UP001216139"/>
    </source>
</evidence>
<dbReference type="RefSeq" id="WP_273629181.1">
    <property type="nucleotide sequence ID" value="NZ_CP117167.1"/>
</dbReference>
<dbReference type="EMBL" id="CP117167">
    <property type="protein sequence ID" value="WCT10993.1"/>
    <property type="molecule type" value="Genomic_DNA"/>
</dbReference>
<keyword evidence="8" id="KW-1185">Reference proteome</keyword>
<accession>A0ABY7T409</accession>
<name>A0ABY7T409_9SPHI</name>